<proteinExistence type="predicted"/>
<dbReference type="Proteomes" id="UP000192330">
    <property type="component" value="Unassembled WGS sequence"/>
</dbReference>
<name>A0A1W2BVH5_9RHOB</name>
<dbReference type="Gene3D" id="3.40.50.450">
    <property type="match status" value="1"/>
</dbReference>
<dbReference type="AlphaFoldDB" id="A0A1W2BVH5"/>
<gene>
    <name evidence="2" type="ORF">SAMN06295998_1058</name>
</gene>
<dbReference type="EMBL" id="FWYD01000005">
    <property type="protein sequence ID" value="SMC76734.1"/>
    <property type="molecule type" value="Genomic_DNA"/>
</dbReference>
<feature type="domain" description="AbiJ N-terminal" evidence="1">
    <location>
        <begin position="2"/>
        <end position="64"/>
    </location>
</feature>
<keyword evidence="3" id="KW-1185">Reference proteome</keyword>
<reference evidence="2 3" key="1">
    <citation type="submission" date="2017-04" db="EMBL/GenBank/DDBJ databases">
        <authorList>
            <person name="Afonso C.L."/>
            <person name="Miller P.J."/>
            <person name="Scott M.A."/>
            <person name="Spackman E."/>
            <person name="Goraichik I."/>
            <person name="Dimitrov K.M."/>
            <person name="Suarez D.L."/>
            <person name="Swayne D.E."/>
        </authorList>
    </citation>
    <scope>NUCLEOTIDE SEQUENCE [LARGE SCALE GENOMIC DNA]</scope>
    <source>
        <strain evidence="2 3">CGMCC 1.12644</strain>
    </source>
</reference>
<organism evidence="2 3">
    <name type="scientific">Primorskyibacter flagellatus</name>
    <dbReference type="NCBI Taxonomy" id="1387277"/>
    <lineage>
        <taxon>Bacteria</taxon>
        <taxon>Pseudomonadati</taxon>
        <taxon>Pseudomonadota</taxon>
        <taxon>Alphaproteobacteria</taxon>
        <taxon>Rhodobacterales</taxon>
        <taxon>Roseobacteraceae</taxon>
        <taxon>Primorskyibacter</taxon>
    </lineage>
</organism>
<dbReference type="Pfam" id="PF18865">
    <property type="entry name" value="AbiJ_NTD5"/>
    <property type="match status" value="1"/>
</dbReference>
<dbReference type="SUPFAM" id="SSF52309">
    <property type="entry name" value="N-(deoxy)ribosyltransferase-like"/>
    <property type="match status" value="1"/>
</dbReference>
<dbReference type="STRING" id="1387277.SAMN06295998_1058"/>
<evidence type="ECO:0000259" key="1">
    <source>
        <dbReference type="Pfam" id="PF18865"/>
    </source>
</evidence>
<evidence type="ECO:0000313" key="2">
    <source>
        <dbReference type="EMBL" id="SMC76734.1"/>
    </source>
</evidence>
<dbReference type="InterPro" id="IPR040508">
    <property type="entry name" value="AbiJ_NTD5"/>
</dbReference>
<protein>
    <recommendedName>
        <fullName evidence="1">AbiJ N-terminal domain-containing protein</fullName>
    </recommendedName>
</protein>
<evidence type="ECO:0000313" key="3">
    <source>
        <dbReference type="Proteomes" id="UP000192330"/>
    </source>
</evidence>
<accession>A0A1W2BVH5</accession>
<sequence>MEIGLLTGWTSYIQGHDRLLRSLSWSDPDYPGNVLDMLVVMKNRNDGSLEKVQTYVMQKFSNVATATSQVAAFSNTQQIIGYTYEPPRNDVIGVMMPFGGFSEVYDAIKTACASTSLKAKRADEMWGHSILMKDILELVNHSAVVVCDLTGRNPNVFYEMGLAHAWGRPVIPITQNKEDIPSDLLAHRYLTYLNNSEWRKAFSKQLAERLSTILG</sequence>